<dbReference type="InterPro" id="IPR031304">
    <property type="entry name" value="SLT_2"/>
</dbReference>
<keyword evidence="2" id="KW-1133">Transmembrane helix</keyword>
<proteinExistence type="predicted"/>
<keyword evidence="2" id="KW-0812">Transmembrane</keyword>
<dbReference type="PANTHER" id="PTHR30163:SF8">
    <property type="entry name" value="LYTIC MUREIN TRANSGLYCOSYLASE"/>
    <property type="match status" value="1"/>
</dbReference>
<dbReference type="Pfam" id="PF13406">
    <property type="entry name" value="SLT_2"/>
    <property type="match status" value="1"/>
</dbReference>
<evidence type="ECO:0000256" key="2">
    <source>
        <dbReference type="SAM" id="Phobius"/>
    </source>
</evidence>
<dbReference type="KEGG" id="ahm:TL08_03785"/>
<dbReference type="PANTHER" id="PTHR30163">
    <property type="entry name" value="MEMBRANE-BOUND LYTIC MUREIN TRANSGLYCOSYLASE B"/>
    <property type="match status" value="1"/>
</dbReference>
<evidence type="ECO:0000313" key="4">
    <source>
        <dbReference type="EMBL" id="AOS61588.1"/>
    </source>
</evidence>
<feature type="region of interest" description="Disordered" evidence="1">
    <location>
        <begin position="97"/>
        <end position="133"/>
    </location>
</feature>
<dbReference type="EMBL" id="CP014859">
    <property type="protein sequence ID" value="AOS61588.1"/>
    <property type="molecule type" value="Genomic_DNA"/>
</dbReference>
<dbReference type="RefSeq" id="WP_069846593.1">
    <property type="nucleotide sequence ID" value="NZ_CP014859.1"/>
</dbReference>
<feature type="compositionally biased region" description="Acidic residues" evidence="1">
    <location>
        <begin position="438"/>
        <end position="448"/>
    </location>
</feature>
<dbReference type="GO" id="GO:0008933">
    <property type="term" value="F:peptidoglycan lytic transglycosylase activity"/>
    <property type="evidence" value="ECO:0007669"/>
    <property type="project" value="TreeGrafter"/>
</dbReference>
<evidence type="ECO:0000256" key="1">
    <source>
        <dbReference type="SAM" id="MobiDB-lite"/>
    </source>
</evidence>
<accession>A0AAC9MVX2</accession>
<feature type="transmembrane region" description="Helical" evidence="2">
    <location>
        <begin position="40"/>
        <end position="59"/>
    </location>
</feature>
<feature type="compositionally biased region" description="Pro residues" evidence="1">
    <location>
        <begin position="327"/>
        <end position="397"/>
    </location>
</feature>
<feature type="compositionally biased region" description="Acidic residues" evidence="1">
    <location>
        <begin position="461"/>
        <end position="499"/>
    </location>
</feature>
<evidence type="ECO:0000313" key="5">
    <source>
        <dbReference type="Proteomes" id="UP000095210"/>
    </source>
</evidence>
<feature type="compositionally biased region" description="Polar residues" evidence="1">
    <location>
        <begin position="107"/>
        <end position="118"/>
    </location>
</feature>
<protein>
    <submittedName>
        <fullName evidence="4">Transglycosylase SLT domain</fullName>
    </submittedName>
</protein>
<reference evidence="5" key="1">
    <citation type="submission" date="2016-03" db="EMBL/GenBank/DDBJ databases">
        <title>Complete genome sequence of the type strain Actinoalloteichus hymeniacidonis DSM 45092.</title>
        <authorList>
            <person name="Schaffert L."/>
            <person name="Albersmeier A."/>
            <person name="Winkler A."/>
            <person name="Kalinowski J."/>
            <person name="Zotchev S."/>
            <person name="Ruckert C."/>
        </authorList>
    </citation>
    <scope>NUCLEOTIDE SEQUENCE [LARGE SCALE GENOMIC DNA]</scope>
    <source>
        <strain evidence="5">HPA177(T) (DSM 45092(T))</strain>
    </source>
</reference>
<name>A0AAC9MVX2_9PSEU</name>
<dbReference type="InterPro" id="IPR043426">
    <property type="entry name" value="MltB-like"/>
</dbReference>
<keyword evidence="5" id="KW-1185">Reference proteome</keyword>
<dbReference type="AlphaFoldDB" id="A0AAC9MVX2"/>
<feature type="region of interest" description="Disordered" evidence="1">
    <location>
        <begin position="312"/>
        <end position="537"/>
    </location>
</feature>
<dbReference type="Gene3D" id="1.10.530.10">
    <property type="match status" value="1"/>
</dbReference>
<gene>
    <name evidence="4" type="ORF">TL08_03785</name>
</gene>
<dbReference type="Proteomes" id="UP000095210">
    <property type="component" value="Chromosome"/>
</dbReference>
<evidence type="ECO:0000259" key="3">
    <source>
        <dbReference type="Pfam" id="PF13406"/>
    </source>
</evidence>
<dbReference type="CDD" id="cd13399">
    <property type="entry name" value="Slt35-like"/>
    <property type="match status" value="1"/>
</dbReference>
<sequence>MIGSVRKEGVFLVAILAQQSSEGSTGNNWWRSQRRARRKLVSAAVLFAALLVPPTLAAVESVPGFTRSTPDTTELALADADSLLNLLRHRDDDSAGYGVGGRLPGGTQISPEYSQASSGGAHGEGDDEGSSVAVPGGSAAGIPGVVLAAYLAAEDTLAESMPGCGIEWSLLAGIGRIESNHARGGLVDAAGRTLSPILGPRLDGGPGIAAIHDTDGGRLDGDTVWDRAVGPMQFIPSTWAAYASDGDGDGKSDPHNVFDASLAAGRYLCSGGLNLRNDAELRTAVFRYNRSNVYVGNVLYWARTYANGVTPLEGATPPPSGSGNGPNTPPPAPPAPPAPQDPPRPNPPNPNPPNPPQPDPPTSKPTTPPDPPENSEPTEPPWNPDPTEPPWTPGPTDPPEEPDPTDPPEEPDPTDPPEEPDPTDPPDPDPTDPPCDPPAEDPPADDPESIPPTDQPCVPCDPEEPTEPGETTEETGAEESETEESTEPPAECDEDETEAPEPTSGSGEPPADPDQPEAEAATVATATRKTVARLPRD</sequence>
<dbReference type="GO" id="GO:0009253">
    <property type="term" value="P:peptidoglycan catabolic process"/>
    <property type="evidence" value="ECO:0007669"/>
    <property type="project" value="TreeGrafter"/>
</dbReference>
<dbReference type="SUPFAM" id="SSF53955">
    <property type="entry name" value="Lysozyme-like"/>
    <property type="match status" value="1"/>
</dbReference>
<organism evidence="4 5">
    <name type="scientific">Actinoalloteichus hymeniacidonis</name>
    <dbReference type="NCBI Taxonomy" id="340345"/>
    <lineage>
        <taxon>Bacteria</taxon>
        <taxon>Bacillati</taxon>
        <taxon>Actinomycetota</taxon>
        <taxon>Actinomycetes</taxon>
        <taxon>Pseudonocardiales</taxon>
        <taxon>Pseudonocardiaceae</taxon>
        <taxon>Actinoalloteichus</taxon>
    </lineage>
</organism>
<dbReference type="InterPro" id="IPR023346">
    <property type="entry name" value="Lysozyme-like_dom_sf"/>
</dbReference>
<feature type="domain" description="Transglycosylase SLT" evidence="3">
    <location>
        <begin position="225"/>
        <end position="272"/>
    </location>
</feature>
<keyword evidence="2" id="KW-0472">Membrane</keyword>
<feature type="compositionally biased region" description="Acidic residues" evidence="1">
    <location>
        <begin position="398"/>
        <end position="430"/>
    </location>
</feature>
<feature type="compositionally biased region" description="Low complexity" evidence="1">
    <location>
        <begin position="518"/>
        <end position="537"/>
    </location>
</feature>